<proteinExistence type="predicted"/>
<accession>A0A1A9V3J1</accession>
<dbReference type="AlphaFoldDB" id="A0A1A9V3J1"/>
<reference evidence="1" key="1">
    <citation type="submission" date="2020-05" db="UniProtKB">
        <authorList>
            <consortium name="EnsemblMetazoa"/>
        </authorList>
    </citation>
    <scope>IDENTIFICATION</scope>
    <source>
        <strain evidence="1">TTRI</strain>
    </source>
</reference>
<protein>
    <submittedName>
        <fullName evidence="1">Uncharacterized protein</fullName>
    </submittedName>
</protein>
<dbReference type="Proteomes" id="UP000078200">
    <property type="component" value="Unassembled WGS sequence"/>
</dbReference>
<organism evidence="1 2">
    <name type="scientific">Glossina austeni</name>
    <name type="common">Savannah tsetse fly</name>
    <dbReference type="NCBI Taxonomy" id="7395"/>
    <lineage>
        <taxon>Eukaryota</taxon>
        <taxon>Metazoa</taxon>
        <taxon>Ecdysozoa</taxon>
        <taxon>Arthropoda</taxon>
        <taxon>Hexapoda</taxon>
        <taxon>Insecta</taxon>
        <taxon>Pterygota</taxon>
        <taxon>Neoptera</taxon>
        <taxon>Endopterygota</taxon>
        <taxon>Diptera</taxon>
        <taxon>Brachycera</taxon>
        <taxon>Muscomorpha</taxon>
        <taxon>Hippoboscoidea</taxon>
        <taxon>Glossinidae</taxon>
        <taxon>Glossina</taxon>
    </lineage>
</organism>
<name>A0A1A9V3J1_GLOAU</name>
<sequence>MHACIHTASSGVSELCALAASNRPVGGGSGGVNNNYVTPDYFVTRSLVNSNELSKESKYRNITLLLSFAMVEVLKYKVVVLNTCTRPTHYNHNVLNTIPAHTPIICQINFDNNNIGTTIVKN</sequence>
<dbReference type="EnsemblMetazoa" id="GAUT024559-RA">
    <property type="protein sequence ID" value="GAUT024559-PA"/>
    <property type="gene ID" value="GAUT024559"/>
</dbReference>
<evidence type="ECO:0000313" key="2">
    <source>
        <dbReference type="Proteomes" id="UP000078200"/>
    </source>
</evidence>
<evidence type="ECO:0000313" key="1">
    <source>
        <dbReference type="EnsemblMetazoa" id="GAUT024559-PA"/>
    </source>
</evidence>
<dbReference type="VEuPathDB" id="VectorBase:GAUT024559"/>
<keyword evidence="2" id="KW-1185">Reference proteome</keyword>